<dbReference type="AlphaFoldDB" id="A0AB37ULE0"/>
<comment type="pathway">
    <text evidence="1">Cofactor biosynthesis; adenosylcobalamin biosynthesis.</text>
</comment>
<dbReference type="Gene3D" id="3.40.50.10230">
    <property type="entry name" value="Cobalamin biosynthesis CobH/CbiC, precorrin-8X methylmutase"/>
    <property type="match status" value="1"/>
</dbReference>
<organism evidence="6 7">
    <name type="scientific">Chroococcidiopsis cubana SAG 39.79</name>
    <dbReference type="NCBI Taxonomy" id="388085"/>
    <lineage>
        <taxon>Bacteria</taxon>
        <taxon>Bacillati</taxon>
        <taxon>Cyanobacteriota</taxon>
        <taxon>Cyanophyceae</taxon>
        <taxon>Chroococcidiopsidales</taxon>
        <taxon>Chroococcidiopsidaceae</taxon>
        <taxon>Chroococcidiopsis</taxon>
    </lineage>
</organism>
<sequence>MEWQMIDAQNLAIVDREVGDYDFSPAEYEIVRRVIYATADFEYKNLIHFSETAMQAGAAAIAARYTIVVDVPTIQVGILPQIQNTFANPLYCSLDAIARPQKDKTATAWGIENLAQRYPEAVFAIGQDQSALTSLIDLIAASAIKPALVIATPAGFVDVDATKKRLQEFAVPQIWTEGSKGGATVATAILDGLLELAWLAYAPLVLQL</sequence>
<evidence type="ECO:0000256" key="1">
    <source>
        <dbReference type="ARBA" id="ARBA00004953"/>
    </source>
</evidence>
<dbReference type="GO" id="GO:0016993">
    <property type="term" value="F:precorrin-8X methylmutase activity"/>
    <property type="evidence" value="ECO:0007669"/>
    <property type="project" value="InterPro"/>
</dbReference>
<evidence type="ECO:0000256" key="3">
    <source>
        <dbReference type="ARBA" id="ARBA00022573"/>
    </source>
</evidence>
<protein>
    <submittedName>
        <fullName evidence="6">Precorrin-8X methylmutase</fullName>
    </submittedName>
</protein>
<proteinExistence type="inferred from homology"/>
<dbReference type="SUPFAM" id="SSF63965">
    <property type="entry name" value="Precorrin-8X methylmutase CbiC/CobH"/>
    <property type="match status" value="1"/>
</dbReference>
<dbReference type="Pfam" id="PF02570">
    <property type="entry name" value="CbiC"/>
    <property type="match status" value="1"/>
</dbReference>
<name>A0AB37ULE0_9CYAN</name>
<keyword evidence="7" id="KW-1185">Reference proteome</keyword>
<comment type="caution">
    <text evidence="6">The sequence shown here is derived from an EMBL/GenBank/DDBJ whole genome shotgun (WGS) entry which is preliminary data.</text>
</comment>
<keyword evidence="4" id="KW-0413">Isomerase</keyword>
<dbReference type="PANTHER" id="PTHR43588:SF1">
    <property type="entry name" value="COBALT-PRECORRIN-8 METHYLMUTASE"/>
    <property type="match status" value="1"/>
</dbReference>
<feature type="domain" description="Cobalamin biosynthesis precorrin-8X methylmutase CobH/CbiC" evidence="5">
    <location>
        <begin position="6"/>
        <end position="195"/>
    </location>
</feature>
<dbReference type="InterPro" id="IPR003722">
    <property type="entry name" value="Cbl_synth_CobH/CbiC"/>
</dbReference>
<dbReference type="PANTHER" id="PTHR43588">
    <property type="entry name" value="COBALT-PRECORRIN-8 METHYLMUTASE"/>
    <property type="match status" value="1"/>
</dbReference>
<dbReference type="GO" id="GO:0009236">
    <property type="term" value="P:cobalamin biosynthetic process"/>
    <property type="evidence" value="ECO:0007669"/>
    <property type="project" value="UniProtKB-KW"/>
</dbReference>
<keyword evidence="3" id="KW-0169">Cobalamin biosynthesis</keyword>
<dbReference type="InterPro" id="IPR036588">
    <property type="entry name" value="CobH/CbiC_sf"/>
</dbReference>
<evidence type="ECO:0000256" key="4">
    <source>
        <dbReference type="ARBA" id="ARBA00023235"/>
    </source>
</evidence>
<reference evidence="6 7" key="1">
    <citation type="journal article" date="2019" name="Genome Biol. Evol.">
        <title>Day and night: Metabolic profiles and evolutionary relationships of six axenic non-marine cyanobacteria.</title>
        <authorList>
            <person name="Will S.E."/>
            <person name="Henke P."/>
            <person name="Boedeker C."/>
            <person name="Huang S."/>
            <person name="Brinkmann H."/>
            <person name="Rohde M."/>
            <person name="Jarek M."/>
            <person name="Friedl T."/>
            <person name="Seufert S."/>
            <person name="Schumacher M."/>
            <person name="Overmann J."/>
            <person name="Neumann-Schaal M."/>
            <person name="Petersen J."/>
        </authorList>
    </citation>
    <scope>NUCLEOTIDE SEQUENCE [LARGE SCALE GENOMIC DNA]</scope>
    <source>
        <strain evidence="6 7">SAG 39.79</strain>
    </source>
</reference>
<comment type="similarity">
    <text evidence="2">Belongs to the CobH/CbiC family.</text>
</comment>
<gene>
    <name evidence="6" type="ORF">DSM107010_24090</name>
</gene>
<dbReference type="RefSeq" id="WP_127023066.1">
    <property type="nucleotide sequence ID" value="NZ_RSCK01000016.1"/>
</dbReference>
<evidence type="ECO:0000313" key="6">
    <source>
        <dbReference type="EMBL" id="RUT12195.1"/>
    </source>
</evidence>
<dbReference type="NCBIfam" id="NF004619">
    <property type="entry name" value="PRK05953.1"/>
    <property type="match status" value="1"/>
</dbReference>
<evidence type="ECO:0000313" key="7">
    <source>
        <dbReference type="Proteomes" id="UP000282574"/>
    </source>
</evidence>
<accession>A0AB37ULE0</accession>
<evidence type="ECO:0000256" key="2">
    <source>
        <dbReference type="ARBA" id="ARBA00009774"/>
    </source>
</evidence>
<dbReference type="Proteomes" id="UP000282574">
    <property type="component" value="Unassembled WGS sequence"/>
</dbReference>
<dbReference type="EMBL" id="RSCK01000016">
    <property type="protein sequence ID" value="RUT12195.1"/>
    <property type="molecule type" value="Genomic_DNA"/>
</dbReference>
<evidence type="ECO:0000259" key="5">
    <source>
        <dbReference type="Pfam" id="PF02570"/>
    </source>
</evidence>